<dbReference type="RefSeq" id="WP_248265828.1">
    <property type="nucleotide sequence ID" value="NZ_CP096034.1"/>
</dbReference>
<gene>
    <name evidence="1" type="ORF">MY490_11435</name>
</gene>
<dbReference type="Proteomes" id="UP000830639">
    <property type="component" value="Chromosome"/>
</dbReference>
<reference evidence="1 2" key="1">
    <citation type="submission" date="2022-04" db="EMBL/GenBank/DDBJ databases">
        <title>Mechanism of arsenic methylation and mitigation arsenic toxicity by Bacillus sp. LH14 from an Arsenic-Contaminated Paddy Soil.</title>
        <authorList>
            <person name="Wang D."/>
        </authorList>
    </citation>
    <scope>NUCLEOTIDE SEQUENCE [LARGE SCALE GENOMIC DNA]</scope>
    <source>
        <strain evidence="1 2">LH14</strain>
    </source>
</reference>
<protein>
    <recommendedName>
        <fullName evidence="3">TMhelix containing protein</fullName>
    </recommendedName>
</protein>
<accession>A0ABY4JHT1</accession>
<keyword evidence="2" id="KW-1185">Reference proteome</keyword>
<evidence type="ECO:0000313" key="2">
    <source>
        <dbReference type="Proteomes" id="UP000830639"/>
    </source>
</evidence>
<evidence type="ECO:0000313" key="1">
    <source>
        <dbReference type="EMBL" id="UPM52458.1"/>
    </source>
</evidence>
<organism evidence="1 2">
    <name type="scientific">Gottfriedia acidiceleris</name>
    <dbReference type="NCBI Taxonomy" id="371036"/>
    <lineage>
        <taxon>Bacteria</taxon>
        <taxon>Bacillati</taxon>
        <taxon>Bacillota</taxon>
        <taxon>Bacilli</taxon>
        <taxon>Bacillales</taxon>
        <taxon>Bacillaceae</taxon>
        <taxon>Gottfriedia</taxon>
    </lineage>
</organism>
<dbReference type="EMBL" id="CP096034">
    <property type="protein sequence ID" value="UPM52458.1"/>
    <property type="molecule type" value="Genomic_DNA"/>
</dbReference>
<name>A0ABY4JHT1_9BACI</name>
<proteinExistence type="predicted"/>
<evidence type="ECO:0008006" key="3">
    <source>
        <dbReference type="Google" id="ProtNLM"/>
    </source>
</evidence>
<sequence length="49" mass="5517">MKKEVMIIVPILIIISVALSMTNAYHQMVFTGVGEGFTDFLKYIVHGLF</sequence>